<feature type="domain" description="TFIIB-type" evidence="8">
    <location>
        <begin position="21"/>
        <end position="52"/>
    </location>
</feature>
<evidence type="ECO:0000256" key="6">
    <source>
        <dbReference type="PROSITE-ProRule" id="PRU00469"/>
    </source>
</evidence>
<keyword evidence="6" id="KW-0479">Metal-binding</keyword>
<dbReference type="SUPFAM" id="SSF57783">
    <property type="entry name" value="Zinc beta-ribbon"/>
    <property type="match status" value="1"/>
</dbReference>
<evidence type="ECO:0000259" key="8">
    <source>
        <dbReference type="PROSITE" id="PS51134"/>
    </source>
</evidence>
<keyword evidence="3" id="KW-0805">Transcription regulation</keyword>
<dbReference type="Gene3D" id="1.10.472.170">
    <property type="match status" value="1"/>
</dbReference>
<dbReference type="InterPro" id="IPR013763">
    <property type="entry name" value="Cyclin-like_dom"/>
</dbReference>
<dbReference type="EMBL" id="MU167243">
    <property type="protein sequence ID" value="KAG0147858.1"/>
    <property type="molecule type" value="Genomic_DNA"/>
</dbReference>
<evidence type="ECO:0000256" key="2">
    <source>
        <dbReference type="ARBA" id="ARBA00022737"/>
    </source>
</evidence>
<evidence type="ECO:0000313" key="9">
    <source>
        <dbReference type="EMBL" id="KAG0147858.1"/>
    </source>
</evidence>
<dbReference type="InterPro" id="IPR036915">
    <property type="entry name" value="Cyclin-like_sf"/>
</dbReference>
<comment type="similarity">
    <text evidence="1">Belongs to the TFIIB family.</text>
</comment>
<feature type="region of interest" description="Disordered" evidence="7">
    <location>
        <begin position="216"/>
        <end position="261"/>
    </location>
</feature>
<organism evidence="9 10">
    <name type="scientific">Cronartium quercuum f. sp. fusiforme G11</name>
    <dbReference type="NCBI Taxonomy" id="708437"/>
    <lineage>
        <taxon>Eukaryota</taxon>
        <taxon>Fungi</taxon>
        <taxon>Dikarya</taxon>
        <taxon>Basidiomycota</taxon>
        <taxon>Pucciniomycotina</taxon>
        <taxon>Pucciniomycetes</taxon>
        <taxon>Pucciniales</taxon>
        <taxon>Coleosporiaceae</taxon>
        <taxon>Cronartium</taxon>
    </lineage>
</organism>
<dbReference type="InterPro" id="IPR013150">
    <property type="entry name" value="TFIIB_cyclin"/>
</dbReference>
<dbReference type="PANTHER" id="PTHR11618">
    <property type="entry name" value="TRANSCRIPTION INITIATION FACTOR IIB-RELATED"/>
    <property type="match status" value="1"/>
</dbReference>
<dbReference type="PROSITE" id="PS51257">
    <property type="entry name" value="PROKAR_LIPOPROTEIN"/>
    <property type="match status" value="1"/>
</dbReference>
<dbReference type="GO" id="GO:0006367">
    <property type="term" value="P:transcription initiation at RNA polymerase II promoter"/>
    <property type="evidence" value="ECO:0007669"/>
    <property type="project" value="TreeGrafter"/>
</dbReference>
<evidence type="ECO:0000256" key="3">
    <source>
        <dbReference type="ARBA" id="ARBA00023015"/>
    </source>
</evidence>
<dbReference type="GO" id="GO:0097550">
    <property type="term" value="C:transcription preinitiation complex"/>
    <property type="evidence" value="ECO:0007669"/>
    <property type="project" value="TreeGrafter"/>
</dbReference>
<dbReference type="PANTHER" id="PTHR11618:SF13">
    <property type="entry name" value="TRANSCRIPTION INITIATION FACTOR IIB"/>
    <property type="match status" value="1"/>
</dbReference>
<keyword evidence="10" id="KW-1185">Reference proteome</keyword>
<dbReference type="GO" id="GO:0017025">
    <property type="term" value="F:TBP-class protein binding"/>
    <property type="evidence" value="ECO:0007669"/>
    <property type="project" value="InterPro"/>
</dbReference>
<keyword evidence="6" id="KW-0862">Zinc</keyword>
<comment type="caution">
    <text evidence="9">The sequence shown here is derived from an EMBL/GenBank/DDBJ whole genome shotgun (WGS) entry which is preliminary data.</text>
</comment>
<dbReference type="Pfam" id="PF08271">
    <property type="entry name" value="Zn_Ribbon_TF"/>
    <property type="match status" value="1"/>
</dbReference>
<dbReference type="Proteomes" id="UP000886653">
    <property type="component" value="Unassembled WGS sequence"/>
</dbReference>
<evidence type="ECO:0000313" key="10">
    <source>
        <dbReference type="Proteomes" id="UP000886653"/>
    </source>
</evidence>
<keyword evidence="4" id="KW-0804">Transcription</keyword>
<dbReference type="PRINTS" id="PR00685">
    <property type="entry name" value="TIFACTORIIB"/>
</dbReference>
<name>A0A9P6NPJ0_9BASI</name>
<dbReference type="GO" id="GO:0016251">
    <property type="term" value="F:RNA polymerase II general transcription initiation factor activity"/>
    <property type="evidence" value="ECO:0007669"/>
    <property type="project" value="TreeGrafter"/>
</dbReference>
<evidence type="ECO:0000256" key="1">
    <source>
        <dbReference type="ARBA" id="ARBA00010857"/>
    </source>
</evidence>
<accession>A0A9P6NPJ0</accession>
<dbReference type="PROSITE" id="PS51134">
    <property type="entry name" value="ZF_TFIIB"/>
    <property type="match status" value="1"/>
</dbReference>
<dbReference type="GO" id="GO:0005634">
    <property type="term" value="C:nucleus"/>
    <property type="evidence" value="ECO:0007669"/>
    <property type="project" value="TreeGrafter"/>
</dbReference>
<dbReference type="SMART" id="SM00385">
    <property type="entry name" value="CYCLIN"/>
    <property type="match status" value="2"/>
</dbReference>
<dbReference type="SUPFAM" id="SSF47954">
    <property type="entry name" value="Cyclin-like"/>
    <property type="match status" value="2"/>
</dbReference>
<dbReference type="GO" id="GO:0008270">
    <property type="term" value="F:zinc ion binding"/>
    <property type="evidence" value="ECO:0007669"/>
    <property type="project" value="UniProtKB-KW"/>
</dbReference>
<evidence type="ECO:0000256" key="4">
    <source>
        <dbReference type="ARBA" id="ARBA00023163"/>
    </source>
</evidence>
<dbReference type="Gene3D" id="1.10.472.10">
    <property type="entry name" value="Cyclin-like"/>
    <property type="match status" value="1"/>
</dbReference>
<dbReference type="InterPro" id="IPR013137">
    <property type="entry name" value="Znf_TFIIB"/>
</dbReference>
<feature type="compositionally biased region" description="Low complexity" evidence="7">
    <location>
        <begin position="247"/>
        <end position="256"/>
    </location>
</feature>
<dbReference type="GO" id="GO:0070897">
    <property type="term" value="P:transcription preinitiation complex assembly"/>
    <property type="evidence" value="ECO:0007669"/>
    <property type="project" value="InterPro"/>
</dbReference>
<keyword evidence="2" id="KW-0677">Repeat</keyword>
<dbReference type="Pfam" id="PF00382">
    <property type="entry name" value="TFIIB"/>
    <property type="match status" value="2"/>
</dbReference>
<keyword evidence="6" id="KW-0863">Zinc-finger</keyword>
<proteinExistence type="inferred from homology"/>
<reference evidence="9" key="1">
    <citation type="submission" date="2013-11" db="EMBL/GenBank/DDBJ databases">
        <title>Genome sequence of the fusiform rust pathogen reveals effectors for host alternation and coevolution with pine.</title>
        <authorList>
            <consortium name="DOE Joint Genome Institute"/>
            <person name="Smith K."/>
            <person name="Pendleton A."/>
            <person name="Kubisiak T."/>
            <person name="Anderson C."/>
            <person name="Salamov A."/>
            <person name="Aerts A."/>
            <person name="Riley R."/>
            <person name="Clum A."/>
            <person name="Lindquist E."/>
            <person name="Ence D."/>
            <person name="Campbell M."/>
            <person name="Kronenberg Z."/>
            <person name="Feau N."/>
            <person name="Dhillon B."/>
            <person name="Hamelin R."/>
            <person name="Burleigh J."/>
            <person name="Smith J."/>
            <person name="Yandell M."/>
            <person name="Nelson C."/>
            <person name="Grigoriev I."/>
            <person name="Davis J."/>
        </authorList>
    </citation>
    <scope>NUCLEOTIDE SEQUENCE</scope>
    <source>
        <strain evidence="9">G11</strain>
    </source>
</reference>
<evidence type="ECO:0000256" key="5">
    <source>
        <dbReference type="ARBA" id="ARBA00031706"/>
    </source>
</evidence>
<dbReference type="AlphaFoldDB" id="A0A9P6NPJ0"/>
<protein>
    <recommendedName>
        <fullName evidence="5">General transcription factor TFIIB</fullName>
    </recommendedName>
</protein>
<dbReference type="InterPro" id="IPR000812">
    <property type="entry name" value="TFIIB"/>
</dbReference>
<evidence type="ECO:0000256" key="7">
    <source>
        <dbReference type="SAM" id="MobiDB-lite"/>
    </source>
</evidence>
<sequence>MSSRNQLYKFAPEEYQPNLNLSLACPDCKSSRLVEHDRDGDMVCGDCGRVLADRMPTLEAEWRTFQGDASVQADPSRVGGGADQVTGLTDFTTLIDQGDKQLTEPLRRAAKLANQADQEVTQTGFVGIQDKCSAANLSNRVVEAAKKIYNQVQKKKILKGKPTDRIEAACIFLACKQQDASRSLKEVSAFTRVPPKYIAQCYTIISRAVSGSVPAKVQAARSRPSAGAHHPPEASTHSTEPIQVPIPSSSGSGSPPCDMRDNNDRIARGCNYLGLPVQFERFVKLIMERQDRLGILGSRAPTTMIAASLYMILHAVGRPTTLSEVGKVMDTSAATIKGAYKLLYEHRDVLLEGLNSKDGNGSVVLESNLLPKPRALKRKK</sequence>
<gene>
    <name evidence="9" type="ORF">CROQUDRAFT_714853</name>
</gene>
<dbReference type="OrthoDB" id="25790at2759"/>